<evidence type="ECO:0000256" key="5">
    <source>
        <dbReference type="SAM" id="SignalP"/>
    </source>
</evidence>
<dbReference type="CDD" id="cd14958">
    <property type="entry name" value="NHL_PAL_like"/>
    <property type="match status" value="1"/>
</dbReference>
<dbReference type="Pfam" id="PF01436">
    <property type="entry name" value="NHL"/>
    <property type="match status" value="2"/>
</dbReference>
<keyword evidence="3" id="KW-0325">Glycoprotein</keyword>
<dbReference type="OrthoDB" id="9792285at2"/>
<dbReference type="AlphaFoldDB" id="A0A2S9YNE9"/>
<feature type="repeat" description="NHL" evidence="4">
    <location>
        <begin position="156"/>
        <end position="196"/>
    </location>
</feature>
<dbReference type="PANTHER" id="PTHR10680">
    <property type="entry name" value="PEPTIDYL-GLYCINE ALPHA-AMIDATING MONOOXYGENASE"/>
    <property type="match status" value="1"/>
</dbReference>
<dbReference type="PANTHER" id="PTHR10680:SF14">
    <property type="entry name" value="PEPTIDYL-GLYCINE ALPHA-AMIDATING MONOOXYGENASE"/>
    <property type="match status" value="1"/>
</dbReference>
<dbReference type="SUPFAM" id="SSF101898">
    <property type="entry name" value="NHL repeat"/>
    <property type="match status" value="1"/>
</dbReference>
<keyword evidence="6" id="KW-0808">Transferase</keyword>
<accession>A0A2S9YNE9</accession>
<dbReference type="GO" id="GO:0004674">
    <property type="term" value="F:protein serine/threonine kinase activity"/>
    <property type="evidence" value="ECO:0007669"/>
    <property type="project" value="UniProtKB-EC"/>
</dbReference>
<dbReference type="RefSeq" id="WP_106090656.1">
    <property type="nucleotide sequence ID" value="NZ_PVNL01000071.1"/>
</dbReference>
<dbReference type="InterPro" id="IPR001258">
    <property type="entry name" value="NHL_repeat"/>
</dbReference>
<protein>
    <submittedName>
        <fullName evidence="6">Serine/threonine-protein kinase PknD</fullName>
        <ecNumber evidence="6">2.7.11.1</ecNumber>
    </submittedName>
</protein>
<dbReference type="EC" id="2.7.11.1" evidence="6"/>
<evidence type="ECO:0000313" key="6">
    <source>
        <dbReference type="EMBL" id="PRQ06623.1"/>
    </source>
</evidence>
<evidence type="ECO:0000256" key="1">
    <source>
        <dbReference type="ARBA" id="ARBA00022729"/>
    </source>
</evidence>
<feature type="chain" id="PRO_5015785283" evidence="5">
    <location>
        <begin position="36"/>
        <end position="344"/>
    </location>
</feature>
<feature type="signal peptide" evidence="5">
    <location>
        <begin position="1"/>
        <end position="35"/>
    </location>
</feature>
<dbReference type="PROSITE" id="PS51125">
    <property type="entry name" value="NHL"/>
    <property type="match status" value="4"/>
</dbReference>
<gene>
    <name evidence="6" type="primary">pknD_3</name>
    <name evidence="6" type="ORF">ENSA7_36820</name>
</gene>
<keyword evidence="1 5" id="KW-0732">Signal</keyword>
<dbReference type="EMBL" id="PVNL01000071">
    <property type="protein sequence ID" value="PRQ06623.1"/>
    <property type="molecule type" value="Genomic_DNA"/>
</dbReference>
<proteinExistence type="predicted"/>
<evidence type="ECO:0000256" key="2">
    <source>
        <dbReference type="ARBA" id="ARBA00022737"/>
    </source>
</evidence>
<feature type="repeat" description="NHL" evidence="4">
    <location>
        <begin position="104"/>
        <end position="145"/>
    </location>
</feature>
<evidence type="ECO:0000256" key="3">
    <source>
        <dbReference type="ARBA" id="ARBA00023180"/>
    </source>
</evidence>
<evidence type="ECO:0000313" key="7">
    <source>
        <dbReference type="Proteomes" id="UP000238823"/>
    </source>
</evidence>
<keyword evidence="6" id="KW-0418">Kinase</keyword>
<evidence type="ECO:0000256" key="4">
    <source>
        <dbReference type="PROSITE-ProRule" id="PRU00504"/>
    </source>
</evidence>
<sequence length="344" mass="36716">MTRITHAIAAACRPRAATTKLALAFALLASASALGCVGPLQEATVVHGWPRHPSGHGLGQATGVDVDLHGHVFVFHRAHRDFDYPPPPGLIAEDTVMMFDPDSGQQLAAWGADRFSIPHGLDVDDQGNVWVTDVGLHQVLKFSHDGELLQTWGVAGEPGDDREHLGLPTDVVVLPDGSFYVADGYENSRVVRFSPTGEFVATWGTRGSGPGQFAVPHGIAWDGDALLYVADRGNRRVQAFGLDGTFEFAWVADELGRPYGIDVAPSGELVVIDGGDLPATGPDRSRVVILSPEGEIRATLGAFGSQDGQFRLGHDVAVGDDGTIYVVDAWGRRVQKFVGATFHE</sequence>
<organism evidence="6 7">
    <name type="scientific">Enhygromyxa salina</name>
    <dbReference type="NCBI Taxonomy" id="215803"/>
    <lineage>
        <taxon>Bacteria</taxon>
        <taxon>Pseudomonadati</taxon>
        <taxon>Myxococcota</taxon>
        <taxon>Polyangia</taxon>
        <taxon>Nannocystales</taxon>
        <taxon>Nannocystaceae</taxon>
        <taxon>Enhygromyxa</taxon>
    </lineage>
</organism>
<dbReference type="Proteomes" id="UP000238823">
    <property type="component" value="Unassembled WGS sequence"/>
</dbReference>
<reference evidence="6 7" key="1">
    <citation type="submission" date="2018-03" db="EMBL/GenBank/DDBJ databases">
        <title>Draft Genome Sequences of the Obligatory Marine Myxobacteria Enhygromyxa salina SWB007.</title>
        <authorList>
            <person name="Poehlein A."/>
            <person name="Moghaddam J.A."/>
            <person name="Harms H."/>
            <person name="Alanjari M."/>
            <person name="Koenig G.M."/>
            <person name="Daniel R."/>
            <person name="Schaeberle T.F."/>
        </authorList>
    </citation>
    <scope>NUCLEOTIDE SEQUENCE [LARGE SCALE GENOMIC DNA]</scope>
    <source>
        <strain evidence="6 7">SWB007</strain>
    </source>
</reference>
<dbReference type="Gene3D" id="2.120.10.30">
    <property type="entry name" value="TolB, C-terminal domain"/>
    <property type="match status" value="2"/>
</dbReference>
<feature type="repeat" description="NHL" evidence="4">
    <location>
        <begin position="300"/>
        <end position="340"/>
    </location>
</feature>
<dbReference type="InterPro" id="IPR011042">
    <property type="entry name" value="6-blade_b-propeller_TolB-like"/>
</dbReference>
<name>A0A2S9YNE9_9BACT</name>
<feature type="repeat" description="NHL" evidence="4">
    <location>
        <begin position="204"/>
        <end position="243"/>
    </location>
</feature>
<comment type="caution">
    <text evidence="6">The sequence shown here is derived from an EMBL/GenBank/DDBJ whole genome shotgun (WGS) entry which is preliminary data.</text>
</comment>
<keyword evidence="2" id="KW-0677">Repeat</keyword>